<evidence type="ECO:0000256" key="2">
    <source>
        <dbReference type="ARBA" id="ARBA00023004"/>
    </source>
</evidence>
<dbReference type="OrthoDB" id="9768004at2"/>
<gene>
    <name evidence="6" type="primary">egtB</name>
    <name evidence="6" type="ORF">ENE75_03995</name>
</gene>
<comment type="pathway">
    <text evidence="3">Amino-acid biosynthesis; ergothioneine biosynthesis.</text>
</comment>
<feature type="domain" description="Sulfatase-modifying factor enzyme-like" evidence="4">
    <location>
        <begin position="169"/>
        <end position="302"/>
    </location>
</feature>
<evidence type="ECO:0000256" key="3">
    <source>
        <dbReference type="ARBA" id="ARBA00037882"/>
    </source>
</evidence>
<proteinExistence type="predicted"/>
<keyword evidence="7" id="KW-1185">Reference proteome</keyword>
<dbReference type="SUPFAM" id="SSF56436">
    <property type="entry name" value="C-type lectin-like"/>
    <property type="match status" value="1"/>
</dbReference>
<dbReference type="Pfam" id="PF03781">
    <property type="entry name" value="FGE-sulfatase"/>
    <property type="match status" value="2"/>
</dbReference>
<dbReference type="AlphaFoldDB" id="A0A437K2G2"/>
<dbReference type="InterPro" id="IPR016187">
    <property type="entry name" value="CTDL_fold"/>
</dbReference>
<dbReference type="Proteomes" id="UP000288178">
    <property type="component" value="Unassembled WGS sequence"/>
</dbReference>
<protein>
    <submittedName>
        <fullName evidence="6">Ergothioneine biosynthesis protein EgtB</fullName>
    </submittedName>
</protein>
<accession>A0A437K2G2</accession>
<evidence type="ECO:0000259" key="5">
    <source>
        <dbReference type="Pfam" id="PF12867"/>
    </source>
</evidence>
<organism evidence="6 7">
    <name type="scientific">Rubrivivax albus</name>
    <dbReference type="NCBI Taxonomy" id="2499835"/>
    <lineage>
        <taxon>Bacteria</taxon>
        <taxon>Pseudomonadati</taxon>
        <taxon>Pseudomonadota</taxon>
        <taxon>Betaproteobacteria</taxon>
        <taxon>Burkholderiales</taxon>
        <taxon>Sphaerotilaceae</taxon>
        <taxon>Rubrivivax</taxon>
    </lineage>
</organism>
<evidence type="ECO:0000313" key="7">
    <source>
        <dbReference type="Proteomes" id="UP000288178"/>
    </source>
</evidence>
<dbReference type="Pfam" id="PF12867">
    <property type="entry name" value="DinB_2"/>
    <property type="match status" value="1"/>
</dbReference>
<dbReference type="SUPFAM" id="SSF109854">
    <property type="entry name" value="DinB/YfiT-like putative metalloenzymes"/>
    <property type="match status" value="1"/>
</dbReference>
<name>A0A437K2G2_9BURK</name>
<evidence type="ECO:0000313" key="6">
    <source>
        <dbReference type="EMBL" id="RVT54502.1"/>
    </source>
</evidence>
<dbReference type="NCBIfam" id="TIGR04373">
    <property type="entry name" value="egtB_X_signatur"/>
    <property type="match status" value="1"/>
</dbReference>
<dbReference type="InterPro" id="IPR030809">
    <property type="entry name" value="EgtB_signatur"/>
</dbReference>
<dbReference type="Gene3D" id="3.90.1580.10">
    <property type="entry name" value="paralog of FGE (formylglycine-generating enzyme)"/>
    <property type="match status" value="2"/>
</dbReference>
<evidence type="ECO:0000256" key="1">
    <source>
        <dbReference type="ARBA" id="ARBA00023002"/>
    </source>
</evidence>
<dbReference type="PANTHER" id="PTHR23150">
    <property type="entry name" value="SULFATASE MODIFYING FACTOR 1, 2"/>
    <property type="match status" value="1"/>
</dbReference>
<sequence>MEATRAHTLALFDTWRTLLPASMEIRYAPELNPPRWELGHVAWFEERWLARNPERLRGAAADPQVGLCVSVLPQADALYDSSAISHTRRWHLDLPDPARTLRYAAQVRERTLALLATVPDDDDALFFFRWALAHEAMHAEATVYMAQHLALPIDTALPRRGPAAGPAGELTCAGGEMVLGHAGPGFHFDNEGGHLPVTLAPHAIDRSPVTWARFRPFIDAGGYDDAQWWTDDGWAWRQRHSTGRPRHLVHEDGTWQRAAFGTWVPMTDDEPVMHLTRHEAEAWCHWAGRRLPTEAEWQWAALNAGGFAWGEVWEWTASAFEPWPGFVAHPYRDYSQPWFDGRPVLRGASFATLDCMRHPHYRNYFPADRNDLFAGFRSCAA</sequence>
<dbReference type="EMBL" id="SACT01000001">
    <property type="protein sequence ID" value="RVT54502.1"/>
    <property type="molecule type" value="Genomic_DNA"/>
</dbReference>
<dbReference type="NCBIfam" id="NF041186">
    <property type="entry name" value="SenA"/>
    <property type="match status" value="1"/>
</dbReference>
<keyword evidence="1" id="KW-0560">Oxidoreductase</keyword>
<reference evidence="6 7" key="1">
    <citation type="submission" date="2019-01" db="EMBL/GenBank/DDBJ databases">
        <authorList>
            <person name="Chen W.-M."/>
        </authorList>
    </citation>
    <scope>NUCLEOTIDE SEQUENCE [LARGE SCALE GENOMIC DNA]</scope>
    <source>
        <strain evidence="6 7">ICH-3</strain>
    </source>
</reference>
<dbReference type="InterPro" id="IPR051043">
    <property type="entry name" value="Sulfatase_Mod_Factor_Kinase"/>
</dbReference>
<dbReference type="InterPro" id="IPR034660">
    <property type="entry name" value="DinB/YfiT-like"/>
</dbReference>
<dbReference type="InterPro" id="IPR042095">
    <property type="entry name" value="SUMF_sf"/>
</dbReference>
<comment type="caution">
    <text evidence="6">The sequence shown here is derived from an EMBL/GenBank/DDBJ whole genome shotgun (WGS) entry which is preliminary data.</text>
</comment>
<dbReference type="PANTHER" id="PTHR23150:SF36">
    <property type="entry name" value="HERCYNINE OXYGENASE"/>
    <property type="match status" value="1"/>
</dbReference>
<feature type="domain" description="Sulfatase-modifying factor enzyme-like" evidence="4">
    <location>
        <begin position="310"/>
        <end position="377"/>
    </location>
</feature>
<feature type="domain" description="DinB-like" evidence="5">
    <location>
        <begin position="2"/>
        <end position="140"/>
    </location>
</feature>
<dbReference type="InterPro" id="IPR005532">
    <property type="entry name" value="SUMF_dom"/>
</dbReference>
<evidence type="ECO:0000259" key="4">
    <source>
        <dbReference type="Pfam" id="PF03781"/>
    </source>
</evidence>
<keyword evidence="2" id="KW-0408">Iron</keyword>
<dbReference type="InterPro" id="IPR024775">
    <property type="entry name" value="DinB-like"/>
</dbReference>